<dbReference type="EMBL" id="QXFU01003216">
    <property type="protein sequence ID" value="KAE8977313.1"/>
    <property type="molecule type" value="Genomic_DNA"/>
</dbReference>
<gene>
    <name evidence="1" type="ORF">PR002_g25054</name>
</gene>
<dbReference type="AlphaFoldDB" id="A0A6A3IBK4"/>
<dbReference type="Proteomes" id="UP000435112">
    <property type="component" value="Unassembled WGS sequence"/>
</dbReference>
<proteinExistence type="predicted"/>
<evidence type="ECO:0000313" key="1">
    <source>
        <dbReference type="EMBL" id="KAE8977313.1"/>
    </source>
</evidence>
<evidence type="ECO:0000313" key="2">
    <source>
        <dbReference type="Proteomes" id="UP000435112"/>
    </source>
</evidence>
<organism evidence="1 2">
    <name type="scientific">Phytophthora rubi</name>
    <dbReference type="NCBI Taxonomy" id="129364"/>
    <lineage>
        <taxon>Eukaryota</taxon>
        <taxon>Sar</taxon>
        <taxon>Stramenopiles</taxon>
        <taxon>Oomycota</taxon>
        <taxon>Peronosporomycetes</taxon>
        <taxon>Peronosporales</taxon>
        <taxon>Peronosporaceae</taxon>
        <taxon>Phytophthora</taxon>
    </lineage>
</organism>
<accession>A0A6A3IBK4</accession>
<protein>
    <submittedName>
        <fullName evidence="1">Uncharacterized protein</fullName>
    </submittedName>
</protein>
<name>A0A6A3IBK4_9STRA</name>
<reference evidence="1 2" key="1">
    <citation type="submission" date="2018-09" db="EMBL/GenBank/DDBJ databases">
        <title>Genomic investigation of the strawberry pathogen Phytophthora fragariae indicates pathogenicity is determined by transcriptional variation in three key races.</title>
        <authorList>
            <person name="Adams T.M."/>
            <person name="Armitage A.D."/>
            <person name="Sobczyk M.K."/>
            <person name="Bates H.J."/>
            <person name="Dunwell J.M."/>
            <person name="Nellist C.F."/>
            <person name="Harrison R.J."/>
        </authorList>
    </citation>
    <scope>NUCLEOTIDE SEQUENCE [LARGE SCALE GENOMIC DNA]</scope>
    <source>
        <strain evidence="1 2">SCRP324</strain>
    </source>
</reference>
<comment type="caution">
    <text evidence="1">The sequence shown here is derived from an EMBL/GenBank/DDBJ whole genome shotgun (WGS) entry which is preliminary data.</text>
</comment>
<sequence>MDEERVLDCNEPGPSHRRSARLTGMLVELEEDDEKYEDETLYTNVLNISRLPSAISV</sequence>